<dbReference type="EMBL" id="BK015368">
    <property type="protein sequence ID" value="DAE03585.1"/>
    <property type="molecule type" value="Genomic_DNA"/>
</dbReference>
<organism evidence="1">
    <name type="scientific">Siphoviridae sp. ctpoI7</name>
    <dbReference type="NCBI Taxonomy" id="2825678"/>
    <lineage>
        <taxon>Viruses</taxon>
        <taxon>Duplodnaviria</taxon>
        <taxon>Heunggongvirae</taxon>
        <taxon>Uroviricota</taxon>
        <taxon>Caudoviricetes</taxon>
    </lineage>
</organism>
<protein>
    <submittedName>
        <fullName evidence="1">Tail connector protein</fullName>
    </submittedName>
</protein>
<reference evidence="1" key="1">
    <citation type="journal article" date="2021" name="Proc. Natl. Acad. Sci. U.S.A.">
        <title>A Catalog of Tens of Thousands of Viruses from Human Metagenomes Reveals Hidden Associations with Chronic Diseases.</title>
        <authorList>
            <person name="Tisza M.J."/>
            <person name="Buck C.B."/>
        </authorList>
    </citation>
    <scope>NUCLEOTIDE SEQUENCE</scope>
    <source>
        <strain evidence="1">CtpoI7</strain>
    </source>
</reference>
<proteinExistence type="predicted"/>
<sequence length="109" mass="12323">MAIVSPLEIQTAYRYEDEELPFIIDLIMGAEFFLYNAGAFKPENPMTKTVVTLIVGFWLDNRESNYTDYVKIGQFPLGMQSLITSLQYAEDENDTPSFARPEVGLGDIS</sequence>
<name>A0A8S5PB35_9CAUD</name>
<evidence type="ECO:0000313" key="1">
    <source>
        <dbReference type="EMBL" id="DAE03585.1"/>
    </source>
</evidence>
<accession>A0A8S5PB35</accession>